<dbReference type="EMBL" id="LJSN01000001">
    <property type="protein sequence ID" value="PNE43435.1"/>
    <property type="molecule type" value="Genomic_DNA"/>
</dbReference>
<dbReference type="Proteomes" id="UP000236047">
    <property type="component" value="Unassembled WGS sequence"/>
</dbReference>
<dbReference type="SUPFAM" id="SSF52540">
    <property type="entry name" value="P-loop containing nucleoside triphosphate hydrolases"/>
    <property type="match status" value="1"/>
</dbReference>
<protein>
    <submittedName>
        <fullName evidence="1">Uncharacterized protein</fullName>
    </submittedName>
</protein>
<evidence type="ECO:0000313" key="2">
    <source>
        <dbReference type="Proteomes" id="UP000236047"/>
    </source>
</evidence>
<reference evidence="2" key="1">
    <citation type="submission" date="2015-09" db="EMBL/GenBank/DDBJ databases">
        <authorList>
            <person name="Graham D.E."/>
            <person name="Mahan K.M."/>
            <person name="Klingeman D.M."/>
            <person name="Fida T."/>
            <person name="Giannone R.J."/>
            <person name="Hettich R.L."/>
            <person name="Parry R.J."/>
            <person name="Spain J.C."/>
        </authorList>
    </citation>
    <scope>NUCLEOTIDE SEQUENCE [LARGE SCALE GENOMIC DNA]</scope>
    <source>
        <strain evidence="2">JCM 4701</strain>
    </source>
</reference>
<dbReference type="InterPro" id="IPR027417">
    <property type="entry name" value="P-loop_NTPase"/>
</dbReference>
<dbReference type="RefSeq" id="WP_102922340.1">
    <property type="nucleotide sequence ID" value="NZ_LJSN01000001.1"/>
</dbReference>
<accession>A0A2N8PQX2</accession>
<dbReference type="Gene3D" id="3.40.50.300">
    <property type="entry name" value="P-loop containing nucleotide triphosphate hydrolases"/>
    <property type="match status" value="1"/>
</dbReference>
<dbReference type="AlphaFoldDB" id="A0A2N8PQX2"/>
<keyword evidence="2" id="KW-1185">Reference proteome</keyword>
<comment type="caution">
    <text evidence="1">The sequence shown here is derived from an EMBL/GenBank/DDBJ whole genome shotgun (WGS) entry which is preliminary data.</text>
</comment>
<gene>
    <name evidence="1" type="ORF">AOB60_00425</name>
</gene>
<name>A0A2N8PQX2_STRNR</name>
<proteinExistence type="predicted"/>
<sequence>MAVIALVGCSGSPGVTTSSLALLLSWPLMQGRRMVLAECDPDGGSVLYGMLQGSLGDAYGLRHLSVAARRGDFEETFWRQLIVMDEVSQDRLILPGLTDPAQAAAMAPAWEQLAALFGRIDQEEQHDVLVDLGRRGAFGPSDVLAQRADLVVVVARSTMRGVQAARSRLEALREQFGELGVLLVGTGPYRASEVERALHTPVVATLPYRPELARVLSDGAPAPRHFARSELMRAANGASTPLLQRAVLRRSRLSPAAVQEGGSGAR</sequence>
<evidence type="ECO:0000313" key="1">
    <source>
        <dbReference type="EMBL" id="PNE43435.1"/>
    </source>
</evidence>
<organism evidence="1 2">
    <name type="scientific">Streptomyces noursei</name>
    <name type="common">Streptomyces albulus</name>
    <dbReference type="NCBI Taxonomy" id="1971"/>
    <lineage>
        <taxon>Bacteria</taxon>
        <taxon>Bacillati</taxon>
        <taxon>Actinomycetota</taxon>
        <taxon>Actinomycetes</taxon>
        <taxon>Kitasatosporales</taxon>
        <taxon>Streptomycetaceae</taxon>
        <taxon>Streptomyces</taxon>
    </lineage>
</organism>